<dbReference type="PROSITE" id="PS50878">
    <property type="entry name" value="RT_POL"/>
    <property type="match status" value="1"/>
</dbReference>
<name>A0A4Y2WZ30_ARAVE</name>
<organism evidence="2 3">
    <name type="scientific">Araneus ventricosus</name>
    <name type="common">Orbweaver spider</name>
    <name type="synonym">Epeira ventricosa</name>
    <dbReference type="NCBI Taxonomy" id="182803"/>
    <lineage>
        <taxon>Eukaryota</taxon>
        <taxon>Metazoa</taxon>
        <taxon>Ecdysozoa</taxon>
        <taxon>Arthropoda</taxon>
        <taxon>Chelicerata</taxon>
        <taxon>Arachnida</taxon>
        <taxon>Araneae</taxon>
        <taxon>Araneomorphae</taxon>
        <taxon>Entelegynae</taxon>
        <taxon>Araneoidea</taxon>
        <taxon>Araneidae</taxon>
        <taxon>Araneus</taxon>
    </lineage>
</organism>
<feature type="domain" description="Reverse transcriptase" evidence="1">
    <location>
        <begin position="1"/>
        <end position="218"/>
    </location>
</feature>
<sequence length="399" mass="45330">MGKIFDKLVTQRVFFHLLRNNLLSEHQYGFTPGRSAPDAILQFKSWIATARSRNHHSVIISLDVKSAFSRVWWPLVLHNLKVKDCPKNLFKVISSFLEDRKISFSYGDSSFLHGYDIGCLQGSNSGPLLWLLVVDEALNITFDPNTKVLAYADDIYLFVEASGKHTIKTQVQEALFLLDRWSKKAKVTFAHEKMQLIPFGKKGYQKHPPYCSFNGKSIKLNRQMKILGVILDDRLNGLSHINYLRDKISKITMRLTIAKTRKGLSGRVLKALYKRALERTIVYAAPVWWTGTVNQCNKVTTIQRQILLAVTGAFRTTSTVALHTISGIEPIDLVLEMESTICRAKHGEPIPSLLRRDLQFINLETYTNHWHHPGSITPPIWSTVNTPAALSIYTDGSKR</sequence>
<evidence type="ECO:0000313" key="3">
    <source>
        <dbReference type="Proteomes" id="UP000499080"/>
    </source>
</evidence>
<evidence type="ECO:0000313" key="2">
    <source>
        <dbReference type="EMBL" id="GBO42076.1"/>
    </source>
</evidence>
<evidence type="ECO:0000259" key="1">
    <source>
        <dbReference type="PROSITE" id="PS50878"/>
    </source>
</evidence>
<dbReference type="SUPFAM" id="SSF56672">
    <property type="entry name" value="DNA/RNA polymerases"/>
    <property type="match status" value="1"/>
</dbReference>
<proteinExistence type="predicted"/>
<accession>A0A4Y2WZ30</accession>
<dbReference type="Pfam" id="PF00078">
    <property type="entry name" value="RVT_1"/>
    <property type="match status" value="1"/>
</dbReference>
<dbReference type="AlphaFoldDB" id="A0A4Y2WZ30"/>
<dbReference type="InterPro" id="IPR043502">
    <property type="entry name" value="DNA/RNA_pol_sf"/>
</dbReference>
<gene>
    <name evidence="2" type="primary">R1A1-elementORF2_5</name>
    <name evidence="2" type="ORF">AVEN_124524_1</name>
</gene>
<dbReference type="OrthoDB" id="6437707at2759"/>
<dbReference type="InterPro" id="IPR000477">
    <property type="entry name" value="RT_dom"/>
</dbReference>
<protein>
    <recommendedName>
        <fullName evidence="1">Reverse transcriptase domain-containing protein</fullName>
    </recommendedName>
</protein>
<comment type="caution">
    <text evidence="2">The sequence shown here is derived from an EMBL/GenBank/DDBJ whole genome shotgun (WGS) entry which is preliminary data.</text>
</comment>
<reference evidence="2 3" key="1">
    <citation type="journal article" date="2019" name="Sci. Rep.">
        <title>Orb-weaving spider Araneus ventricosus genome elucidates the spidroin gene catalogue.</title>
        <authorList>
            <person name="Kono N."/>
            <person name="Nakamura H."/>
            <person name="Ohtoshi R."/>
            <person name="Moran D.A.P."/>
            <person name="Shinohara A."/>
            <person name="Yoshida Y."/>
            <person name="Fujiwara M."/>
            <person name="Mori M."/>
            <person name="Tomita M."/>
            <person name="Arakawa K."/>
        </authorList>
    </citation>
    <scope>NUCLEOTIDE SEQUENCE [LARGE SCALE GENOMIC DNA]</scope>
</reference>
<dbReference type="EMBL" id="BGPR01068036">
    <property type="protein sequence ID" value="GBO42076.1"/>
    <property type="molecule type" value="Genomic_DNA"/>
</dbReference>
<keyword evidence="3" id="KW-1185">Reference proteome</keyword>
<dbReference type="Proteomes" id="UP000499080">
    <property type="component" value="Unassembled WGS sequence"/>
</dbReference>
<dbReference type="PANTHER" id="PTHR33481:SF1">
    <property type="entry name" value="ENDONUCLEASE_EXONUCLEASE_PHOSPHATASE DOMAIN-CONTAINING PROTEIN-RELATED"/>
    <property type="match status" value="1"/>
</dbReference>
<dbReference type="GO" id="GO:0071897">
    <property type="term" value="P:DNA biosynthetic process"/>
    <property type="evidence" value="ECO:0007669"/>
    <property type="project" value="UniProtKB-ARBA"/>
</dbReference>
<dbReference type="CDD" id="cd01650">
    <property type="entry name" value="RT_nLTR_like"/>
    <property type="match status" value="1"/>
</dbReference>
<dbReference type="PANTHER" id="PTHR33481">
    <property type="entry name" value="REVERSE TRANSCRIPTASE"/>
    <property type="match status" value="1"/>
</dbReference>